<comment type="subcellular location">
    <subcellularLocation>
        <location evidence="1">Endoplasmic reticulum membrane</location>
        <topology evidence="1">Multi-pass membrane protein</topology>
    </subcellularLocation>
</comment>
<evidence type="ECO:0000256" key="10">
    <source>
        <dbReference type="SAM" id="Phobius"/>
    </source>
</evidence>
<keyword evidence="3" id="KW-0337">GPI-anchor biosynthesis</keyword>
<evidence type="ECO:0000256" key="7">
    <source>
        <dbReference type="ARBA" id="ARBA00022824"/>
    </source>
</evidence>
<dbReference type="UniPathway" id="UPA00196"/>
<comment type="caution">
    <text evidence="11">The sequence shown here is derived from an EMBL/GenBank/DDBJ whole genome shotgun (WGS) entry which is preliminary data.</text>
</comment>
<dbReference type="GO" id="GO:0006506">
    <property type="term" value="P:GPI anchor biosynthetic process"/>
    <property type="evidence" value="ECO:0007669"/>
    <property type="project" value="UniProtKB-UniPathway"/>
</dbReference>
<dbReference type="GO" id="GO:0000009">
    <property type="term" value="F:alpha-1,6-mannosyltransferase activity"/>
    <property type="evidence" value="ECO:0007669"/>
    <property type="project" value="InterPro"/>
</dbReference>
<dbReference type="GO" id="GO:0016020">
    <property type="term" value="C:membrane"/>
    <property type="evidence" value="ECO:0007669"/>
    <property type="project" value="GOC"/>
</dbReference>
<feature type="transmembrane region" description="Helical" evidence="10">
    <location>
        <begin position="12"/>
        <end position="32"/>
    </location>
</feature>
<evidence type="ECO:0000256" key="3">
    <source>
        <dbReference type="ARBA" id="ARBA00022502"/>
    </source>
</evidence>
<keyword evidence="5" id="KW-0808">Transferase</keyword>
<reference evidence="11 12" key="1">
    <citation type="journal article" date="2016" name="Nat. Commun.">
        <title>Thousands of microbial genomes shed light on interconnected biogeochemical processes in an aquifer system.</title>
        <authorList>
            <person name="Anantharaman K."/>
            <person name="Brown C.T."/>
            <person name="Hug L.A."/>
            <person name="Sharon I."/>
            <person name="Castelle C.J."/>
            <person name="Probst A.J."/>
            <person name="Thomas B.C."/>
            <person name="Singh A."/>
            <person name="Wilkins M.J."/>
            <person name="Karaoz U."/>
            <person name="Brodie E.L."/>
            <person name="Williams K.H."/>
            <person name="Hubbard S.S."/>
            <person name="Banfield J.F."/>
        </authorList>
    </citation>
    <scope>NUCLEOTIDE SEQUENCE [LARGE SCALE GENOMIC DNA]</scope>
</reference>
<evidence type="ECO:0000313" key="11">
    <source>
        <dbReference type="EMBL" id="OGM26402.1"/>
    </source>
</evidence>
<feature type="transmembrane region" description="Helical" evidence="10">
    <location>
        <begin position="187"/>
        <end position="214"/>
    </location>
</feature>
<dbReference type="GO" id="GO:0004376">
    <property type="term" value="F:GPI mannosyltransferase activity"/>
    <property type="evidence" value="ECO:0007669"/>
    <property type="project" value="InterPro"/>
</dbReference>
<dbReference type="PANTHER" id="PTHR12468">
    <property type="entry name" value="GPI MANNOSYLTRANSFERASE 2"/>
    <property type="match status" value="1"/>
</dbReference>
<evidence type="ECO:0000256" key="1">
    <source>
        <dbReference type="ARBA" id="ARBA00004477"/>
    </source>
</evidence>
<keyword evidence="7" id="KW-0256">Endoplasmic reticulum</keyword>
<sequence length="383" mass="44407">MRSIFRKIPSEIKYILVLFTVTRIILTFSGVYSRHVFKNIYDTWYEWNYSKYAVLDIWSAWDSGWYLDIAENGYSPILQSDLPKRTCCGQSNIVFLPLYPMTIKILGLIINDYHSAGIVLSNFYLLLSALILHKIVKDEFGKKTGEVAVLLFFTFPTSFILSSIFSESLILLLLLLCIYFARQEKWAMASIFGFFATFTKITGLLVLPILIWEYLLKNRFQMKKDFVYFLLIPLGLIIFMLFTYVKFGNFWAYFNVRRYAWNIVPENSIEVLVGFLNSGNSALKFISYYAITSLVLMVAILFSNLPRIYKNFTLLFTVFPLISGREVVIGYPRVSVIIFPIVIFLASVITTKRSARFLTSLIIIFFTLQLLFISQFSIGLLFI</sequence>
<feature type="transmembrane region" description="Helical" evidence="10">
    <location>
        <begin position="288"/>
        <end position="309"/>
    </location>
</feature>
<evidence type="ECO:0000256" key="6">
    <source>
        <dbReference type="ARBA" id="ARBA00022692"/>
    </source>
</evidence>
<evidence type="ECO:0000256" key="2">
    <source>
        <dbReference type="ARBA" id="ARBA00004687"/>
    </source>
</evidence>
<dbReference type="EMBL" id="MGGL01000012">
    <property type="protein sequence ID" value="OGM26402.1"/>
    <property type="molecule type" value="Genomic_DNA"/>
</dbReference>
<proteinExistence type="predicted"/>
<feature type="transmembrane region" description="Helical" evidence="10">
    <location>
        <begin position="226"/>
        <end position="247"/>
    </location>
</feature>
<evidence type="ECO:0000313" key="12">
    <source>
        <dbReference type="Proteomes" id="UP000179221"/>
    </source>
</evidence>
<dbReference type="Proteomes" id="UP000179221">
    <property type="component" value="Unassembled WGS sequence"/>
</dbReference>
<gene>
    <name evidence="11" type="ORF">A2628_00035</name>
</gene>
<keyword evidence="6 10" id="KW-0812">Transmembrane</keyword>
<keyword evidence="4" id="KW-0328">Glycosyltransferase</keyword>
<keyword evidence="9 10" id="KW-0472">Membrane</keyword>
<feature type="transmembrane region" description="Helical" evidence="10">
    <location>
        <begin position="148"/>
        <end position="181"/>
    </location>
</feature>
<name>A0A1F7YGL4_9BACT</name>
<evidence type="ECO:0000256" key="8">
    <source>
        <dbReference type="ARBA" id="ARBA00022989"/>
    </source>
</evidence>
<feature type="transmembrane region" description="Helical" evidence="10">
    <location>
        <begin position="361"/>
        <end position="382"/>
    </location>
</feature>
<dbReference type="AlphaFoldDB" id="A0A1F7YGL4"/>
<comment type="pathway">
    <text evidence="2">Glycolipid biosynthesis; glycosylphosphatidylinositol-anchor biosynthesis.</text>
</comment>
<evidence type="ECO:0008006" key="13">
    <source>
        <dbReference type="Google" id="ProtNLM"/>
    </source>
</evidence>
<dbReference type="InterPro" id="IPR007315">
    <property type="entry name" value="PIG-V/Gpi18"/>
</dbReference>
<evidence type="ECO:0000256" key="4">
    <source>
        <dbReference type="ARBA" id="ARBA00022676"/>
    </source>
</evidence>
<feature type="transmembrane region" description="Helical" evidence="10">
    <location>
        <begin position="329"/>
        <end position="349"/>
    </location>
</feature>
<keyword evidence="8 10" id="KW-1133">Transmembrane helix</keyword>
<protein>
    <recommendedName>
        <fullName evidence="13">Glycosyltransferase RgtA/B/C/D-like domain-containing protein</fullName>
    </recommendedName>
</protein>
<evidence type="ECO:0000256" key="9">
    <source>
        <dbReference type="ARBA" id="ARBA00023136"/>
    </source>
</evidence>
<evidence type="ECO:0000256" key="5">
    <source>
        <dbReference type="ARBA" id="ARBA00022679"/>
    </source>
</evidence>
<feature type="transmembrane region" description="Helical" evidence="10">
    <location>
        <begin position="116"/>
        <end position="136"/>
    </location>
</feature>
<accession>A0A1F7YGL4</accession>
<dbReference type="GO" id="GO:0031501">
    <property type="term" value="C:mannosyltransferase complex"/>
    <property type="evidence" value="ECO:0007669"/>
    <property type="project" value="TreeGrafter"/>
</dbReference>
<dbReference type="PANTHER" id="PTHR12468:SF2">
    <property type="entry name" value="GPI MANNOSYLTRANSFERASE 2"/>
    <property type="match status" value="1"/>
</dbReference>
<organism evidence="11 12">
    <name type="scientific">Candidatus Woesebacteria bacterium RIFCSPHIGHO2_01_FULL_40_22</name>
    <dbReference type="NCBI Taxonomy" id="1802499"/>
    <lineage>
        <taxon>Bacteria</taxon>
        <taxon>Candidatus Woeseibacteriota</taxon>
    </lineage>
</organism>